<proteinExistence type="predicted"/>
<reference evidence="2" key="2">
    <citation type="submission" date="2018-05" db="EMBL/GenBank/DDBJ databases">
        <title>OpunRS2 (Oryza punctata Reference Sequence Version 2).</title>
        <authorList>
            <person name="Zhang J."/>
            <person name="Kudrna D."/>
            <person name="Lee S."/>
            <person name="Talag J."/>
            <person name="Welchert J."/>
            <person name="Wing R.A."/>
        </authorList>
    </citation>
    <scope>NUCLEOTIDE SEQUENCE [LARGE SCALE GENOMIC DNA]</scope>
</reference>
<evidence type="ECO:0000313" key="3">
    <source>
        <dbReference type="Proteomes" id="UP000026962"/>
    </source>
</evidence>
<dbReference type="EnsemblPlants" id="OPUNC01G32140.1">
    <property type="protein sequence ID" value="OPUNC01G32140.1"/>
    <property type="gene ID" value="OPUNC01G32140"/>
</dbReference>
<sequence>MVSNRVMLYFDLQEDAVQDEEDNYRKQPESYMSMCEWHERMTKKSKICIYTKHVIIYINGKMKNNPNNAKKKVKNNTIRNKSRNIM</sequence>
<dbReference type="AlphaFoldDB" id="A0A0E0JPJ1"/>
<evidence type="ECO:0000313" key="2">
    <source>
        <dbReference type="EnsemblPlants" id="OPUNC01G32140.1"/>
    </source>
</evidence>
<organism evidence="2">
    <name type="scientific">Oryza punctata</name>
    <name type="common">Red rice</name>
    <dbReference type="NCBI Taxonomy" id="4537"/>
    <lineage>
        <taxon>Eukaryota</taxon>
        <taxon>Viridiplantae</taxon>
        <taxon>Streptophyta</taxon>
        <taxon>Embryophyta</taxon>
        <taxon>Tracheophyta</taxon>
        <taxon>Spermatophyta</taxon>
        <taxon>Magnoliopsida</taxon>
        <taxon>Liliopsida</taxon>
        <taxon>Poales</taxon>
        <taxon>Poaceae</taxon>
        <taxon>BOP clade</taxon>
        <taxon>Oryzoideae</taxon>
        <taxon>Oryzeae</taxon>
        <taxon>Oryzinae</taxon>
        <taxon>Oryza</taxon>
    </lineage>
</organism>
<reference evidence="2" key="1">
    <citation type="submission" date="2015-04" db="UniProtKB">
        <authorList>
            <consortium name="EnsemblPlants"/>
        </authorList>
    </citation>
    <scope>IDENTIFICATION</scope>
</reference>
<feature type="compositionally biased region" description="Polar residues" evidence="1">
    <location>
        <begin position="77"/>
        <end position="86"/>
    </location>
</feature>
<dbReference type="Proteomes" id="UP000026962">
    <property type="component" value="Chromosome 1"/>
</dbReference>
<keyword evidence="3" id="KW-1185">Reference proteome</keyword>
<dbReference type="HOGENOM" id="CLU_2501823_0_0_1"/>
<dbReference type="Gramene" id="OPUNC01G32140.1">
    <property type="protein sequence ID" value="OPUNC01G32140.1"/>
    <property type="gene ID" value="OPUNC01G32140"/>
</dbReference>
<feature type="region of interest" description="Disordered" evidence="1">
    <location>
        <begin position="65"/>
        <end position="86"/>
    </location>
</feature>
<protein>
    <submittedName>
        <fullName evidence="2">Uncharacterized protein</fullName>
    </submittedName>
</protein>
<name>A0A0E0JPJ1_ORYPU</name>
<evidence type="ECO:0000256" key="1">
    <source>
        <dbReference type="SAM" id="MobiDB-lite"/>
    </source>
</evidence>
<accession>A0A0E0JPJ1</accession>